<dbReference type="EMBL" id="CAJNOE010000505">
    <property type="protein sequence ID" value="CAF1248234.1"/>
    <property type="molecule type" value="Genomic_DNA"/>
</dbReference>
<feature type="domain" description="ADP ribosyltransferase" evidence="6">
    <location>
        <begin position="209"/>
        <end position="370"/>
    </location>
</feature>
<dbReference type="Pfam" id="PF01436">
    <property type="entry name" value="NHL"/>
    <property type="match status" value="1"/>
</dbReference>
<evidence type="ECO:0000256" key="1">
    <source>
        <dbReference type="ARBA" id="ARBA00022729"/>
    </source>
</evidence>
<dbReference type="PROSITE" id="PS51125">
    <property type="entry name" value="NHL"/>
    <property type="match status" value="1"/>
</dbReference>
<keyword evidence="5" id="KW-0472">Membrane</keyword>
<dbReference type="Pfam" id="PF03496">
    <property type="entry name" value="ADPrib_exo_Tox"/>
    <property type="match status" value="1"/>
</dbReference>
<dbReference type="Gene3D" id="3.90.176.10">
    <property type="entry name" value="Toxin ADP-ribosyltransferase, Chain A, domain 1"/>
    <property type="match status" value="1"/>
</dbReference>
<keyword evidence="3" id="KW-0325">Glycoprotein</keyword>
<dbReference type="InterPro" id="IPR011990">
    <property type="entry name" value="TPR-like_helical_dom_sf"/>
</dbReference>
<proteinExistence type="predicted"/>
<reference evidence="8" key="1">
    <citation type="submission" date="2021-02" db="EMBL/GenBank/DDBJ databases">
        <authorList>
            <person name="Nowell W R."/>
        </authorList>
    </citation>
    <scope>NUCLEOTIDE SEQUENCE</scope>
</reference>
<evidence type="ECO:0000313" key="9">
    <source>
        <dbReference type="Proteomes" id="UP000663868"/>
    </source>
</evidence>
<dbReference type="PROSITE" id="PS51996">
    <property type="entry name" value="TR_MART"/>
    <property type="match status" value="1"/>
</dbReference>
<feature type="repeat" description="NHL" evidence="4">
    <location>
        <begin position="973"/>
        <end position="1001"/>
    </location>
</feature>
<organism evidence="8 9">
    <name type="scientific">Adineta steineri</name>
    <dbReference type="NCBI Taxonomy" id="433720"/>
    <lineage>
        <taxon>Eukaryota</taxon>
        <taxon>Metazoa</taxon>
        <taxon>Spiralia</taxon>
        <taxon>Gnathifera</taxon>
        <taxon>Rotifera</taxon>
        <taxon>Eurotatoria</taxon>
        <taxon>Bdelloidea</taxon>
        <taxon>Adinetida</taxon>
        <taxon>Adinetidae</taxon>
        <taxon>Adineta</taxon>
    </lineage>
</organism>
<feature type="transmembrane region" description="Helical" evidence="5">
    <location>
        <begin position="534"/>
        <end position="560"/>
    </location>
</feature>
<dbReference type="CDD" id="cd05819">
    <property type="entry name" value="NHL"/>
    <property type="match status" value="1"/>
</dbReference>
<dbReference type="Gene3D" id="1.25.40.10">
    <property type="entry name" value="Tetratricopeptide repeat domain"/>
    <property type="match status" value="1"/>
</dbReference>
<accession>A0A819MPQ6</accession>
<evidence type="ECO:0000256" key="3">
    <source>
        <dbReference type="ARBA" id="ARBA00023180"/>
    </source>
</evidence>
<keyword evidence="5" id="KW-0812">Transmembrane</keyword>
<dbReference type="Gene3D" id="2.40.10.500">
    <property type="match status" value="2"/>
</dbReference>
<gene>
    <name evidence="7" type="ORF">IZO911_LOCUS31195</name>
    <name evidence="8" type="ORF">KXQ929_LOCUS27487</name>
</gene>
<dbReference type="Proteomes" id="UP000663868">
    <property type="component" value="Unassembled WGS sequence"/>
</dbReference>
<evidence type="ECO:0000256" key="2">
    <source>
        <dbReference type="ARBA" id="ARBA00022737"/>
    </source>
</evidence>
<dbReference type="InterPro" id="IPR001258">
    <property type="entry name" value="NHL_repeat"/>
</dbReference>
<evidence type="ECO:0000313" key="8">
    <source>
        <dbReference type="EMBL" id="CAF3983567.1"/>
    </source>
</evidence>
<comment type="caution">
    <text evidence="8">The sequence shown here is derived from an EMBL/GenBank/DDBJ whole genome shotgun (WGS) entry which is preliminary data.</text>
</comment>
<dbReference type="SUPFAM" id="SSF63829">
    <property type="entry name" value="Calcium-dependent phosphotriesterase"/>
    <property type="match status" value="1"/>
</dbReference>
<dbReference type="AlphaFoldDB" id="A0A819MPQ6"/>
<evidence type="ECO:0000259" key="6">
    <source>
        <dbReference type="Pfam" id="PF03496"/>
    </source>
</evidence>
<evidence type="ECO:0000313" key="7">
    <source>
        <dbReference type="EMBL" id="CAF1248234.1"/>
    </source>
</evidence>
<evidence type="ECO:0000256" key="5">
    <source>
        <dbReference type="SAM" id="Phobius"/>
    </source>
</evidence>
<dbReference type="InterPro" id="IPR003540">
    <property type="entry name" value="ADP-ribosyltransferase"/>
</dbReference>
<name>A0A819MPQ6_9BILA</name>
<dbReference type="EMBL" id="CAJOBB010002609">
    <property type="protein sequence ID" value="CAF3983567.1"/>
    <property type="molecule type" value="Genomic_DNA"/>
</dbReference>
<dbReference type="Proteomes" id="UP000663860">
    <property type="component" value="Unassembled WGS sequence"/>
</dbReference>
<dbReference type="InterPro" id="IPR011042">
    <property type="entry name" value="6-blade_b-propeller_TolB-like"/>
</dbReference>
<keyword evidence="1" id="KW-0732">Signal</keyword>
<sequence length="1004" mass="115366">MELIPLIETPTEYIRKRNDNHLESFSLIWLTNNENIDIEKELRSIINHIETFHDVEECKNYIEKTPENDRLVLVTNDEFGQKIIPLIHQLRQISSIYINSKDQQWTNDFPKIKGIHVEMNELISQIHEDHKNPRKIEEPVWMNMFTTISDAGKSTTGINGQFAFSQLLLDCLLRLKSNENDRNELITCCEKEYEGNQNELNHLHEFQRSYSSDNVLWWYTRESFFYKTLNAALRKQNIHMIYLYRSFIIDIQNQLENHQCQCATRVYRSQLMSIDELNYLKNSVGQYVSVNSFLSTSFEKEIANFYLGDTNHRWVGFEKVLFEIDADPKVVTTKSFADISQFSDFNEELEVLFMLGSIFHLNSIIRDDENEIWIIHMCLCSDDEHNLKQILMDMKNEIGNGETNLCILGKVVRRMGHLDLAKKYYYRCLDELSQNDPLLLTVYKDLAKIASQQKDYEEHLRLRHILAEIKDTIQLTDNEIQISEIDKLTYNGKTNIKEKIQLNDNEIETSELDKLTDNDTIQKRKPKNYMRCNWQLKLLICSFILILMIGTGIFTIRYMITKKSPQSPKEWTLTCTDGIKNQDETDVDCGGATCASKCLPQQGCESSADCTSNNCDTATKKCLAPTCTDGVKNQDETDVDCGGATCSKKCLPRQGLPTCTDGVKNQDEADVDCGGVICSKRCLPQQDCRSNPDCACSKCDTTTKKCLKPKLKKWKQNAVTVAGENRHGQELNQLNYPLGIFIDKNKNIFIADHHNFRIVKWKHNAKEGQIIAGGNGEGNRMDQLYRPSDVIIDQQNHSIIIADKGNRRVIQWLNQNQQVLIDDIDCYGLAMDKHGFLYVSDYQKNEVRRWKMGEYNKGIVVAGGNGKGDQLNQLSRPAYVFVDEQQSVYISDKDNDRVMKWRKGAKEGRVVAGGNYHGSDLDQLFFPQGVIVDNLGQIYVADSANDRVMRWCEGEKEGEIVVGTAIQGNQSNQLNLPSGLCFDDEGNLYIGDVLNHRIQKFEII</sequence>
<keyword evidence="5" id="KW-1133">Transmembrane helix</keyword>
<dbReference type="PANTHER" id="PTHR10680">
    <property type="entry name" value="PEPTIDYL-GLYCINE ALPHA-AMIDATING MONOOXYGENASE"/>
    <property type="match status" value="1"/>
</dbReference>
<dbReference type="Gene3D" id="2.120.10.30">
    <property type="entry name" value="TolB, C-terminal domain"/>
    <property type="match status" value="1"/>
</dbReference>
<dbReference type="PANTHER" id="PTHR10680:SF14">
    <property type="entry name" value="PEPTIDYL-GLYCINE ALPHA-AMIDATING MONOOXYGENASE"/>
    <property type="match status" value="1"/>
</dbReference>
<keyword evidence="2" id="KW-0677">Repeat</keyword>
<dbReference type="SUPFAM" id="SSF56399">
    <property type="entry name" value="ADP-ribosylation"/>
    <property type="match status" value="1"/>
</dbReference>
<protein>
    <recommendedName>
        <fullName evidence="6">ADP ribosyltransferase domain-containing protein</fullName>
    </recommendedName>
</protein>
<evidence type="ECO:0000256" key="4">
    <source>
        <dbReference type="PROSITE-ProRule" id="PRU00504"/>
    </source>
</evidence>